<evidence type="ECO:0000313" key="4">
    <source>
        <dbReference type="Proteomes" id="UP000540929"/>
    </source>
</evidence>
<dbReference type="InterPro" id="IPR014710">
    <property type="entry name" value="RmlC-like_jellyroll"/>
</dbReference>
<accession>A0A7Y9WQB2</accession>
<feature type="domain" description="Cupin type-2" evidence="2">
    <location>
        <begin position="22"/>
        <end position="92"/>
    </location>
</feature>
<dbReference type="Proteomes" id="UP000540929">
    <property type="component" value="Unassembled WGS sequence"/>
</dbReference>
<evidence type="ECO:0000259" key="2">
    <source>
        <dbReference type="Pfam" id="PF07883"/>
    </source>
</evidence>
<dbReference type="InterPro" id="IPR011051">
    <property type="entry name" value="RmlC_Cupin_sf"/>
</dbReference>
<dbReference type="GO" id="GO:0046872">
    <property type="term" value="F:metal ion binding"/>
    <property type="evidence" value="ECO:0007669"/>
    <property type="project" value="UniProtKB-KW"/>
</dbReference>
<sequence>MNGRTKKPLGDPFGLSQFGVNLTTLEQGAASALHHQHSLQDEWVYVLQGEVTLHVGNDEFPMQAGMCAGFRAGGEPHHIENRSSANAVILEVGSRPPGDEVSYPADDLVAVMNAAGKWVFEHKDGRPY</sequence>
<dbReference type="RefSeq" id="WP_257030561.1">
    <property type="nucleotide sequence ID" value="NZ_JACCAS010000002.1"/>
</dbReference>
<keyword evidence="1" id="KW-0479">Metal-binding</keyword>
<dbReference type="EMBL" id="JACCAS010000002">
    <property type="protein sequence ID" value="NYH25210.1"/>
    <property type="molecule type" value="Genomic_DNA"/>
</dbReference>
<dbReference type="PANTHER" id="PTHR35848">
    <property type="entry name" value="OXALATE-BINDING PROTEIN"/>
    <property type="match status" value="1"/>
</dbReference>
<keyword evidence="4" id="KW-1185">Reference proteome</keyword>
<proteinExistence type="predicted"/>
<evidence type="ECO:0000313" key="3">
    <source>
        <dbReference type="EMBL" id="NYH25210.1"/>
    </source>
</evidence>
<dbReference type="CDD" id="cd02224">
    <property type="entry name" value="cupin_SPO2919-like"/>
    <property type="match status" value="1"/>
</dbReference>
<dbReference type="PANTHER" id="PTHR35848:SF9">
    <property type="entry name" value="SLL1358 PROTEIN"/>
    <property type="match status" value="1"/>
</dbReference>
<name>A0A7Y9WQB2_9BURK</name>
<reference evidence="3 4" key="1">
    <citation type="submission" date="2020-07" db="EMBL/GenBank/DDBJ databases">
        <title>Exploring microbial biodiversity for novel pathways involved in the catabolism of aromatic compounds derived from lignin.</title>
        <authorList>
            <person name="Elkins J."/>
        </authorList>
    </citation>
    <scope>NUCLEOTIDE SEQUENCE [LARGE SCALE GENOMIC DNA]</scope>
    <source>
        <strain evidence="3 4">H2C3C</strain>
    </source>
</reference>
<comment type="caution">
    <text evidence="3">The sequence shown here is derived from an EMBL/GenBank/DDBJ whole genome shotgun (WGS) entry which is preliminary data.</text>
</comment>
<gene>
    <name evidence="3" type="ORF">GGD40_004781</name>
</gene>
<dbReference type="InterPro" id="IPR013096">
    <property type="entry name" value="Cupin_2"/>
</dbReference>
<dbReference type="AlphaFoldDB" id="A0A7Y9WQB2"/>
<dbReference type="Gene3D" id="2.60.120.10">
    <property type="entry name" value="Jelly Rolls"/>
    <property type="match status" value="1"/>
</dbReference>
<dbReference type="Pfam" id="PF07883">
    <property type="entry name" value="Cupin_2"/>
    <property type="match status" value="1"/>
</dbReference>
<protein>
    <submittedName>
        <fullName evidence="3">Putative cupin superfamily protein</fullName>
    </submittedName>
</protein>
<dbReference type="SUPFAM" id="SSF51182">
    <property type="entry name" value="RmlC-like cupins"/>
    <property type="match status" value="1"/>
</dbReference>
<dbReference type="InterPro" id="IPR051610">
    <property type="entry name" value="GPI/OXD"/>
</dbReference>
<organism evidence="3 4">
    <name type="scientific">Paraburkholderia bryophila</name>
    <dbReference type="NCBI Taxonomy" id="420952"/>
    <lineage>
        <taxon>Bacteria</taxon>
        <taxon>Pseudomonadati</taxon>
        <taxon>Pseudomonadota</taxon>
        <taxon>Betaproteobacteria</taxon>
        <taxon>Burkholderiales</taxon>
        <taxon>Burkholderiaceae</taxon>
        <taxon>Paraburkholderia</taxon>
    </lineage>
</organism>
<evidence type="ECO:0000256" key="1">
    <source>
        <dbReference type="ARBA" id="ARBA00022723"/>
    </source>
</evidence>